<sequence length="174" mass="20402">MNKTLVIFAHPYFEYSKANIRLIEAYQNIENVTFRDLYEEYPDFNIAAFKERKRLMVYDTIIFHFPMIWFGMPPLLKLWIDEVFDMKWLSGLDTSPVKGKKAYIVLTAGGSQNAYTHNGIYGNPAEDYIKTLTQSLKINHVSVEDIIIIYNSDQLSEYELDHQYKNIRKLALST</sequence>
<keyword evidence="1" id="KW-0560">Oxidoreductase</keyword>
<protein>
    <submittedName>
        <fullName evidence="3">Glutathione-regulated potassium-efflux system ancillary protein KefG</fullName>
    </submittedName>
</protein>
<dbReference type="SUPFAM" id="SSF52218">
    <property type="entry name" value="Flavoproteins"/>
    <property type="match status" value="1"/>
</dbReference>
<name>A0A077EHS4_9FLAO</name>
<dbReference type="RefSeq" id="WP_024566014.1">
    <property type="nucleotide sequence ID" value="NZ_CP007547.1"/>
</dbReference>
<dbReference type="KEGG" id="eao:BD94_3396"/>
<dbReference type="GO" id="GO:0003955">
    <property type="term" value="F:NAD(P)H dehydrogenase (quinone) activity"/>
    <property type="evidence" value="ECO:0007669"/>
    <property type="project" value="TreeGrafter"/>
</dbReference>
<gene>
    <name evidence="3" type="ORF">BD94_3396</name>
</gene>
<dbReference type="STRING" id="1338011.BD94_3396"/>
<reference evidence="3" key="2">
    <citation type="journal article" date="2015" name="Genome Biol. Evol.">
        <title>Complete Genome Sequence and Transcriptomic Analysis of the Novel Pathogen Elizabethkingia anophelis in Response to Oxidative Stress.</title>
        <authorList>
            <person name="Li Y."/>
            <person name="Liu Y."/>
            <person name="Chew S.C."/>
            <person name="Tay M."/>
            <person name="Salido M.M."/>
            <person name="Teo J."/>
            <person name="Lauro F.M."/>
            <person name="Givskov M."/>
            <person name="Yang L."/>
        </authorList>
    </citation>
    <scope>NUCLEOTIDE SEQUENCE</scope>
    <source>
        <strain evidence="3">NUHP1</strain>
    </source>
</reference>
<dbReference type="InterPro" id="IPR029039">
    <property type="entry name" value="Flavoprotein-like_sf"/>
</dbReference>
<evidence type="ECO:0000313" key="3">
    <source>
        <dbReference type="EMBL" id="AIL47171.1"/>
    </source>
</evidence>
<dbReference type="Gene3D" id="3.40.50.360">
    <property type="match status" value="1"/>
</dbReference>
<reference evidence="3" key="1">
    <citation type="journal article" date="2013" name="Lancet">
        <title>First case of E anophelis outbreak in an intensive-care unit.</title>
        <authorList>
            <person name="Teo J."/>
            <person name="Tan S.Y."/>
            <person name="Tay M."/>
            <person name="Ding Y."/>
            <person name="Kjelleberg S."/>
            <person name="Givskov M."/>
            <person name="Lin R.T."/>
            <person name="Yang L."/>
        </authorList>
    </citation>
    <scope>NUCLEOTIDE SEQUENCE [LARGE SCALE GENOMIC DNA]</scope>
    <source>
        <strain evidence="3">NUHP1</strain>
    </source>
</reference>
<evidence type="ECO:0000259" key="2">
    <source>
        <dbReference type="Pfam" id="PF02525"/>
    </source>
</evidence>
<dbReference type="InterPro" id="IPR003680">
    <property type="entry name" value="Flavodoxin_fold"/>
</dbReference>
<dbReference type="PANTHER" id="PTHR47307:SF1">
    <property type="entry name" value="GLUTATHIONE-REGULATED POTASSIUM-EFFLUX SYSTEM ANCILLARY PROTEIN KEFG"/>
    <property type="match status" value="1"/>
</dbReference>
<dbReference type="Proteomes" id="UP000028933">
    <property type="component" value="Chromosome"/>
</dbReference>
<dbReference type="GO" id="GO:0010181">
    <property type="term" value="F:FMN binding"/>
    <property type="evidence" value="ECO:0007669"/>
    <property type="project" value="TreeGrafter"/>
</dbReference>
<accession>A0A077EHS4</accession>
<dbReference type="eggNOG" id="COG2249">
    <property type="taxonomic scope" value="Bacteria"/>
</dbReference>
<dbReference type="AlphaFoldDB" id="A0A077EHS4"/>
<dbReference type="GO" id="GO:0009055">
    <property type="term" value="F:electron transfer activity"/>
    <property type="evidence" value="ECO:0007669"/>
    <property type="project" value="TreeGrafter"/>
</dbReference>
<dbReference type="PANTHER" id="PTHR47307">
    <property type="entry name" value="GLUTATHIONE-REGULATED POTASSIUM-EFFLUX SYSTEM ANCILLARY PROTEIN KEFG"/>
    <property type="match status" value="1"/>
</dbReference>
<evidence type="ECO:0000313" key="4">
    <source>
        <dbReference type="Proteomes" id="UP000028933"/>
    </source>
</evidence>
<organism evidence="3 4">
    <name type="scientific">Elizabethkingia anophelis NUHP1</name>
    <dbReference type="NCBI Taxonomy" id="1338011"/>
    <lineage>
        <taxon>Bacteria</taxon>
        <taxon>Pseudomonadati</taxon>
        <taxon>Bacteroidota</taxon>
        <taxon>Flavobacteriia</taxon>
        <taxon>Flavobacteriales</taxon>
        <taxon>Weeksellaceae</taxon>
        <taxon>Elizabethkingia</taxon>
    </lineage>
</organism>
<dbReference type="EMBL" id="CP007547">
    <property type="protein sequence ID" value="AIL47171.1"/>
    <property type="molecule type" value="Genomic_DNA"/>
</dbReference>
<dbReference type="InterPro" id="IPR046980">
    <property type="entry name" value="KefG/KefF"/>
</dbReference>
<dbReference type="Pfam" id="PF02525">
    <property type="entry name" value="Flavodoxin_2"/>
    <property type="match status" value="1"/>
</dbReference>
<dbReference type="HOGENOM" id="CLU_058643_0_1_10"/>
<evidence type="ECO:0000256" key="1">
    <source>
        <dbReference type="ARBA" id="ARBA00023002"/>
    </source>
</evidence>
<proteinExistence type="predicted"/>
<feature type="domain" description="Flavodoxin-like fold" evidence="2">
    <location>
        <begin position="3"/>
        <end position="157"/>
    </location>
</feature>